<evidence type="ECO:0000313" key="1">
    <source>
        <dbReference type="EMBL" id="KAJ0105923.1"/>
    </source>
</evidence>
<evidence type="ECO:0000313" key="2">
    <source>
        <dbReference type="Proteomes" id="UP001164250"/>
    </source>
</evidence>
<gene>
    <name evidence="1" type="ORF">Patl1_19049</name>
</gene>
<accession>A0ACC1C1I6</accession>
<protein>
    <submittedName>
        <fullName evidence="1">Uncharacterized protein</fullName>
    </submittedName>
</protein>
<organism evidence="1 2">
    <name type="scientific">Pistacia atlantica</name>
    <dbReference type="NCBI Taxonomy" id="434234"/>
    <lineage>
        <taxon>Eukaryota</taxon>
        <taxon>Viridiplantae</taxon>
        <taxon>Streptophyta</taxon>
        <taxon>Embryophyta</taxon>
        <taxon>Tracheophyta</taxon>
        <taxon>Spermatophyta</taxon>
        <taxon>Magnoliopsida</taxon>
        <taxon>eudicotyledons</taxon>
        <taxon>Gunneridae</taxon>
        <taxon>Pentapetalae</taxon>
        <taxon>rosids</taxon>
        <taxon>malvids</taxon>
        <taxon>Sapindales</taxon>
        <taxon>Anacardiaceae</taxon>
        <taxon>Pistacia</taxon>
    </lineage>
</organism>
<keyword evidence="2" id="KW-1185">Reference proteome</keyword>
<name>A0ACC1C1I6_9ROSI</name>
<dbReference type="Proteomes" id="UP001164250">
    <property type="component" value="Chromosome 2"/>
</dbReference>
<comment type="caution">
    <text evidence="1">The sequence shown here is derived from an EMBL/GenBank/DDBJ whole genome shotgun (WGS) entry which is preliminary data.</text>
</comment>
<dbReference type="EMBL" id="CM047898">
    <property type="protein sequence ID" value="KAJ0105923.1"/>
    <property type="molecule type" value="Genomic_DNA"/>
</dbReference>
<proteinExistence type="predicted"/>
<reference evidence="2" key="1">
    <citation type="journal article" date="2023" name="G3 (Bethesda)">
        <title>Genome assembly and association tests identify interacting loci associated with vigor, precocity, and sex in interspecific pistachio rootstocks.</title>
        <authorList>
            <person name="Palmer W."/>
            <person name="Jacygrad E."/>
            <person name="Sagayaradj S."/>
            <person name="Cavanaugh K."/>
            <person name="Han R."/>
            <person name="Bertier L."/>
            <person name="Beede B."/>
            <person name="Kafkas S."/>
            <person name="Golino D."/>
            <person name="Preece J."/>
            <person name="Michelmore R."/>
        </authorList>
    </citation>
    <scope>NUCLEOTIDE SEQUENCE [LARGE SCALE GENOMIC DNA]</scope>
</reference>
<sequence>MILCSLNVKEDSLEQPCSTSLSLSHIFSIIISLSLFLFLLFFHSFNSIYVFHHNTLTNTKVSAPSKFDFTPFLSHHHHHNHNHRHPKTAGEDVIDPRYGVEKRLVPTGPNPLHH</sequence>